<reference evidence="4 5" key="1">
    <citation type="submission" date="2021-03" db="EMBL/GenBank/DDBJ databases">
        <title>Genomic Encyclopedia of Type Strains, Phase IV (KMG-IV): sequencing the most valuable type-strain genomes for metagenomic binning, comparative biology and taxonomic classification.</title>
        <authorList>
            <person name="Goeker M."/>
        </authorList>
    </citation>
    <scope>NUCLEOTIDE SEQUENCE [LARGE SCALE GENOMIC DNA]</scope>
    <source>
        <strain evidence="4 5">DSM 27512</strain>
    </source>
</reference>
<evidence type="ECO:0000259" key="3">
    <source>
        <dbReference type="PROSITE" id="PS51781"/>
    </source>
</evidence>
<organism evidence="4 5">
    <name type="scientific">Acetoanaerobium pronyense</name>
    <dbReference type="NCBI Taxonomy" id="1482736"/>
    <lineage>
        <taxon>Bacteria</taxon>
        <taxon>Bacillati</taxon>
        <taxon>Bacillota</taxon>
        <taxon>Clostridia</taxon>
        <taxon>Peptostreptococcales</taxon>
        <taxon>Filifactoraceae</taxon>
        <taxon>Acetoanaerobium</taxon>
    </lineage>
</organism>
<name>A0ABS4KGX7_9FIRM</name>
<dbReference type="Pfam" id="PF08239">
    <property type="entry name" value="SH3_3"/>
    <property type="match status" value="1"/>
</dbReference>
<evidence type="ECO:0000313" key="5">
    <source>
        <dbReference type="Proteomes" id="UP001314903"/>
    </source>
</evidence>
<proteinExistence type="predicted"/>
<evidence type="ECO:0000313" key="4">
    <source>
        <dbReference type="EMBL" id="MBP2026386.1"/>
    </source>
</evidence>
<accession>A0ABS4KGX7</accession>
<comment type="caution">
    <text evidence="4">The sequence shown here is derived from an EMBL/GenBank/DDBJ whole genome shotgun (WGS) entry which is preliminary data.</text>
</comment>
<sequence length="481" mass="54144">MKFFNKRTKLTALISAMIIGTLMFSGCTSEGSNSEGSEEIIEENVEQEEEESSMEEVVDGYKFVSASKLNVREEASANASIVNSLLRGTRIKILNEVNDEENNLWYEVNYHTFEGEETGFLSAEFTVDKREDLLGEDLRGLDFSPFHKVEYESNPKVEVKGVYVTIHSAAGAKLNSLLELADETEINAFVIDVKDDYGNMLFKTDAAEKYAPTANQKAPIKDIEEFLKKLNDRGIYTIARIVSFKDPTYASYNPEKVIINKETGKPFVNSDNILWVSPHDRDLWDYNIGVSVEAAKAGFNEIQFDYVRFPASNGGKLDAILDYRNELGEGKPETIQNYLKKAYEAISKEEAYVSADIYGLVPSVPDDMQLGQYWEAISNYTDYISPMMYPSHYANGTYGIPVPDADPYGVLFYGSRDSVMRNRNLETPATIRPWIQSFTAAWVPGYISYGPDQIKAQIKGMNDAGVSQYLLWSASNNYNIK</sequence>
<dbReference type="Gene3D" id="2.30.30.40">
    <property type="entry name" value="SH3 Domains"/>
    <property type="match status" value="1"/>
</dbReference>
<dbReference type="SMART" id="SM00287">
    <property type="entry name" value="SH3b"/>
    <property type="match status" value="1"/>
</dbReference>
<dbReference type="EMBL" id="JAGGLI010000001">
    <property type="protein sequence ID" value="MBP2026386.1"/>
    <property type="molecule type" value="Genomic_DNA"/>
</dbReference>
<keyword evidence="4" id="KW-0449">Lipoprotein</keyword>
<feature type="region of interest" description="Disordered" evidence="1">
    <location>
        <begin position="29"/>
        <end position="53"/>
    </location>
</feature>
<gene>
    <name evidence="4" type="ORF">J2Z35_000175</name>
</gene>
<dbReference type="Pfam" id="PF13200">
    <property type="entry name" value="DUF4015"/>
    <property type="match status" value="1"/>
</dbReference>
<feature type="compositionally biased region" description="Acidic residues" evidence="1">
    <location>
        <begin position="36"/>
        <end position="53"/>
    </location>
</feature>
<evidence type="ECO:0000256" key="2">
    <source>
        <dbReference type="SAM" id="SignalP"/>
    </source>
</evidence>
<keyword evidence="2" id="KW-0732">Signal</keyword>
<dbReference type="PROSITE" id="PS51781">
    <property type="entry name" value="SH3B"/>
    <property type="match status" value="1"/>
</dbReference>
<dbReference type="InterPro" id="IPR017853">
    <property type="entry name" value="GH"/>
</dbReference>
<feature type="signal peptide" evidence="2">
    <location>
        <begin position="1"/>
        <end position="25"/>
    </location>
</feature>
<dbReference type="SUPFAM" id="SSF51445">
    <property type="entry name" value="(Trans)glycosidases"/>
    <property type="match status" value="1"/>
</dbReference>
<dbReference type="PROSITE" id="PS51257">
    <property type="entry name" value="PROKAR_LIPOPROTEIN"/>
    <property type="match status" value="1"/>
</dbReference>
<dbReference type="InterPro" id="IPR003646">
    <property type="entry name" value="SH3-like_bac-type"/>
</dbReference>
<dbReference type="RefSeq" id="WP_209658375.1">
    <property type="nucleotide sequence ID" value="NZ_JAGGLI010000001.1"/>
</dbReference>
<feature type="chain" id="PRO_5046150726" evidence="2">
    <location>
        <begin position="26"/>
        <end position="481"/>
    </location>
</feature>
<dbReference type="InterPro" id="IPR025275">
    <property type="entry name" value="DUF4015"/>
</dbReference>
<protein>
    <submittedName>
        <fullName evidence="4">Outer membrane murein-binding lipoprotein Lpp</fullName>
    </submittedName>
</protein>
<keyword evidence="5" id="KW-1185">Reference proteome</keyword>
<dbReference type="Proteomes" id="UP001314903">
    <property type="component" value="Unassembled WGS sequence"/>
</dbReference>
<evidence type="ECO:0000256" key="1">
    <source>
        <dbReference type="SAM" id="MobiDB-lite"/>
    </source>
</evidence>
<feature type="domain" description="SH3b" evidence="3">
    <location>
        <begin position="59"/>
        <end position="130"/>
    </location>
</feature>